<dbReference type="Gene3D" id="3.40.630.30">
    <property type="match status" value="1"/>
</dbReference>
<dbReference type="PANTHER" id="PTHR41700">
    <property type="entry name" value="GCN5-RELATED N-ACETYLTRANSFERASE"/>
    <property type="match status" value="1"/>
</dbReference>
<evidence type="ECO:0000313" key="2">
    <source>
        <dbReference type="EMBL" id="MFD1696088.1"/>
    </source>
</evidence>
<name>A0ABW4JX88_9HYPH</name>
<protein>
    <submittedName>
        <fullName evidence="2">GNAT family N-acetyltransferase</fullName>
        <ecNumber evidence="2">2.3.1.-</ecNumber>
    </submittedName>
</protein>
<feature type="domain" description="N-acetyltransferase" evidence="1">
    <location>
        <begin position="11"/>
        <end position="159"/>
    </location>
</feature>
<dbReference type="InterPro" id="IPR000182">
    <property type="entry name" value="GNAT_dom"/>
</dbReference>
<sequence length="245" mass="26573">MSGESGVSGDLVLRDLASLAEFKQAEVLQRATWGEDDIPDNADILFALQSEGACVAGAFEGGRMVAFVLSFPTLDPKVQHSHRLAVHPDARGLRLGSRLKWYQRDWCLARGITRIRWTYDPIRKVNASLNIAALGATANVYLDDYYGPMEGINKGVPSDRVMAEWHLDAPGVVARARGETVAPRADVTDAGETISIPQDFPALLAADPDAGLAARLALRAQLHEAFGRGLSIFGFDRTTATYHLS</sequence>
<keyword evidence="2" id="KW-0808">Transferase</keyword>
<reference evidence="3" key="1">
    <citation type="journal article" date="2019" name="Int. J. Syst. Evol. Microbiol.">
        <title>The Global Catalogue of Microorganisms (GCM) 10K type strain sequencing project: providing services to taxonomists for standard genome sequencing and annotation.</title>
        <authorList>
            <consortium name="The Broad Institute Genomics Platform"/>
            <consortium name="The Broad Institute Genome Sequencing Center for Infectious Disease"/>
            <person name="Wu L."/>
            <person name="Ma J."/>
        </authorList>
    </citation>
    <scope>NUCLEOTIDE SEQUENCE [LARGE SCALE GENOMIC DNA]</scope>
    <source>
        <strain evidence="3">JCM 3369</strain>
    </source>
</reference>
<dbReference type="Pfam" id="PF00583">
    <property type="entry name" value="Acetyltransf_1"/>
    <property type="match status" value="1"/>
</dbReference>
<comment type="caution">
    <text evidence="2">The sequence shown here is derived from an EMBL/GenBank/DDBJ whole genome shotgun (WGS) entry which is preliminary data.</text>
</comment>
<keyword evidence="2" id="KW-0012">Acyltransferase</keyword>
<evidence type="ECO:0000259" key="1">
    <source>
        <dbReference type="PROSITE" id="PS51186"/>
    </source>
</evidence>
<dbReference type="RefSeq" id="WP_149893003.1">
    <property type="nucleotide sequence ID" value="NZ_JBHUFA010000004.1"/>
</dbReference>
<gene>
    <name evidence="2" type="ORF">ACFSC7_11225</name>
</gene>
<dbReference type="PROSITE" id="PS51186">
    <property type="entry name" value="GNAT"/>
    <property type="match status" value="1"/>
</dbReference>
<keyword evidence="3" id="KW-1185">Reference proteome</keyword>
<dbReference type="GO" id="GO:0016746">
    <property type="term" value="F:acyltransferase activity"/>
    <property type="evidence" value="ECO:0007669"/>
    <property type="project" value="UniProtKB-KW"/>
</dbReference>
<dbReference type="InterPro" id="IPR016181">
    <property type="entry name" value="Acyl_CoA_acyltransferase"/>
</dbReference>
<dbReference type="SUPFAM" id="SSF55729">
    <property type="entry name" value="Acyl-CoA N-acyltransferases (Nat)"/>
    <property type="match status" value="1"/>
</dbReference>
<organism evidence="2 3">
    <name type="scientific">Roseibium aestuarii</name>
    <dbReference type="NCBI Taxonomy" id="2600299"/>
    <lineage>
        <taxon>Bacteria</taxon>
        <taxon>Pseudomonadati</taxon>
        <taxon>Pseudomonadota</taxon>
        <taxon>Alphaproteobacteria</taxon>
        <taxon>Hyphomicrobiales</taxon>
        <taxon>Stappiaceae</taxon>
        <taxon>Roseibium</taxon>
    </lineage>
</organism>
<proteinExistence type="predicted"/>
<dbReference type="Proteomes" id="UP001597327">
    <property type="component" value="Unassembled WGS sequence"/>
</dbReference>
<dbReference type="InterPro" id="IPR038764">
    <property type="entry name" value="GNAT_N_AcTrfase_prd"/>
</dbReference>
<accession>A0ABW4JX88</accession>
<dbReference type="EC" id="2.3.1.-" evidence="2"/>
<dbReference type="CDD" id="cd04301">
    <property type="entry name" value="NAT_SF"/>
    <property type="match status" value="1"/>
</dbReference>
<dbReference type="EMBL" id="JBHUFA010000004">
    <property type="protein sequence ID" value="MFD1696088.1"/>
    <property type="molecule type" value="Genomic_DNA"/>
</dbReference>
<evidence type="ECO:0000313" key="3">
    <source>
        <dbReference type="Proteomes" id="UP001597327"/>
    </source>
</evidence>
<dbReference type="PANTHER" id="PTHR41700:SF1">
    <property type="entry name" value="N-ACETYLTRANSFERASE DOMAIN-CONTAINING PROTEIN"/>
    <property type="match status" value="1"/>
</dbReference>